<dbReference type="GO" id="GO:0016020">
    <property type="term" value="C:membrane"/>
    <property type="evidence" value="ECO:0007669"/>
    <property type="project" value="TreeGrafter"/>
</dbReference>
<evidence type="ECO:0000313" key="4">
    <source>
        <dbReference type="EMBL" id="QJR15319.1"/>
    </source>
</evidence>
<dbReference type="Proteomes" id="UP000503096">
    <property type="component" value="Chromosome"/>
</dbReference>
<dbReference type="PANTHER" id="PTHR23028">
    <property type="entry name" value="ACETYLTRANSFERASE"/>
    <property type="match status" value="1"/>
</dbReference>
<accession>A0A6M4H6R5</accession>
<evidence type="ECO:0000313" key="5">
    <source>
        <dbReference type="Proteomes" id="UP000503096"/>
    </source>
</evidence>
<dbReference type="PANTHER" id="PTHR23028:SF53">
    <property type="entry name" value="ACYL_TRANSF_3 DOMAIN-CONTAINING PROTEIN"/>
    <property type="match status" value="1"/>
</dbReference>
<keyword evidence="5" id="KW-1185">Reference proteome</keyword>
<gene>
    <name evidence="4" type="primary">oatA</name>
    <name evidence="4" type="ORF">DSM104440_02138</name>
</gene>
<sequence length="433" mass="47876">MGEPTTESVRAEVGHIGAIEGLRGVAVLWVVLMHYFVLRGGLDDPWIGLLNTQPALKAIVANGYLGVDLFFLITGFLLTLPWFRHAMQGRAAPSAREFYRRRVRRIVPAYYVQLLILFALVIPLVHGSEFWMRNLWFTLYNIGAHVTFLHYTTPLSSASLSLNGALWTLALEAQYYLLLPLLAPLFVRWPWRTTASLAAIALAWRYQANHGLAALVAWEMRLGEAWKIPESTIRHFLWTQLPGYLAHFAIGVMIGRAWLMRRVVTSYTHAEAAWQAIAVAALVGLYVSHAAGSNLGDFAWAVVPLSLGLAMYAFVVRSPHSSNTVLAQGPLAFVGRVSYSTYLYHLPLLLVWNKYAPDLSWAGFPVYLALLLALSWLSWRFVERPFMQPSSKPVPNPWPTNAAPGASEAPTTSPTTTASGASPSTTTASSSNS</sequence>
<name>A0A6M4H6R5_9PROT</name>
<keyword evidence="2" id="KW-1133">Transmembrane helix</keyword>
<keyword evidence="4" id="KW-0012">Acyltransferase</keyword>
<dbReference type="KEGG" id="upl:DSM104440_02138"/>
<dbReference type="EC" id="2.3.1.-" evidence="4"/>
<feature type="transmembrane region" description="Helical" evidence="2">
    <location>
        <begin position="298"/>
        <end position="316"/>
    </location>
</feature>
<feature type="transmembrane region" description="Helical" evidence="2">
    <location>
        <begin position="325"/>
        <end position="344"/>
    </location>
</feature>
<keyword evidence="2" id="KW-0472">Membrane</keyword>
<feature type="compositionally biased region" description="Low complexity" evidence="1">
    <location>
        <begin position="402"/>
        <end position="433"/>
    </location>
</feature>
<dbReference type="GO" id="GO:0016747">
    <property type="term" value="F:acyltransferase activity, transferring groups other than amino-acyl groups"/>
    <property type="evidence" value="ECO:0007669"/>
    <property type="project" value="InterPro"/>
</dbReference>
<keyword evidence="2" id="KW-0812">Transmembrane</keyword>
<feature type="transmembrane region" description="Helical" evidence="2">
    <location>
        <begin position="164"/>
        <end position="187"/>
    </location>
</feature>
<dbReference type="InterPro" id="IPR050879">
    <property type="entry name" value="Acyltransferase_3"/>
</dbReference>
<proteinExistence type="predicted"/>
<feature type="transmembrane region" description="Helical" evidence="2">
    <location>
        <begin position="364"/>
        <end position="382"/>
    </location>
</feature>
<dbReference type="InterPro" id="IPR002656">
    <property type="entry name" value="Acyl_transf_3_dom"/>
</dbReference>
<feature type="domain" description="Acyltransferase 3" evidence="3">
    <location>
        <begin position="17"/>
        <end position="379"/>
    </location>
</feature>
<keyword evidence="4" id="KW-0808">Transferase</keyword>
<reference evidence="4 5" key="1">
    <citation type="submission" date="2020-04" db="EMBL/GenBank/DDBJ databases">
        <title>Usitatibacter rugosus gen. nov., sp. nov. and Usitatibacter palustris sp. nov., novel members of Usitatibacteraceae fam. nov. within the order Nitrosomonadales isolated from soil.</title>
        <authorList>
            <person name="Huber K.J."/>
            <person name="Neumann-Schaal M."/>
            <person name="Geppert A."/>
            <person name="Luckner M."/>
            <person name="Wanner G."/>
            <person name="Overmann J."/>
        </authorList>
    </citation>
    <scope>NUCLEOTIDE SEQUENCE [LARGE SCALE GENOMIC DNA]</scope>
    <source>
        <strain evidence="4 5">Swamp67</strain>
    </source>
</reference>
<feature type="transmembrane region" description="Helical" evidence="2">
    <location>
        <begin position="272"/>
        <end position="292"/>
    </location>
</feature>
<dbReference type="AlphaFoldDB" id="A0A6M4H6R5"/>
<evidence type="ECO:0000259" key="3">
    <source>
        <dbReference type="Pfam" id="PF01757"/>
    </source>
</evidence>
<feature type="transmembrane region" description="Helical" evidence="2">
    <location>
        <begin position="21"/>
        <end position="38"/>
    </location>
</feature>
<organism evidence="4 5">
    <name type="scientific">Usitatibacter palustris</name>
    <dbReference type="NCBI Taxonomy" id="2732487"/>
    <lineage>
        <taxon>Bacteria</taxon>
        <taxon>Pseudomonadati</taxon>
        <taxon>Pseudomonadota</taxon>
        <taxon>Betaproteobacteria</taxon>
        <taxon>Nitrosomonadales</taxon>
        <taxon>Usitatibacteraceae</taxon>
        <taxon>Usitatibacter</taxon>
    </lineage>
</organism>
<dbReference type="InParanoid" id="A0A6M4H6R5"/>
<feature type="transmembrane region" description="Helical" evidence="2">
    <location>
        <begin position="58"/>
        <end position="80"/>
    </location>
</feature>
<dbReference type="Pfam" id="PF01757">
    <property type="entry name" value="Acyl_transf_3"/>
    <property type="match status" value="1"/>
</dbReference>
<evidence type="ECO:0000256" key="2">
    <source>
        <dbReference type="SAM" id="Phobius"/>
    </source>
</evidence>
<dbReference type="EMBL" id="CP053073">
    <property type="protein sequence ID" value="QJR15319.1"/>
    <property type="molecule type" value="Genomic_DNA"/>
</dbReference>
<dbReference type="GO" id="GO:0009103">
    <property type="term" value="P:lipopolysaccharide biosynthetic process"/>
    <property type="evidence" value="ECO:0007669"/>
    <property type="project" value="TreeGrafter"/>
</dbReference>
<protein>
    <submittedName>
        <fullName evidence="4">O-acetyltransferase OatA</fullName>
        <ecNumber evidence="4">2.3.1.-</ecNumber>
    </submittedName>
</protein>
<evidence type="ECO:0000256" key="1">
    <source>
        <dbReference type="SAM" id="MobiDB-lite"/>
    </source>
</evidence>
<feature type="transmembrane region" description="Helical" evidence="2">
    <location>
        <begin position="241"/>
        <end position="260"/>
    </location>
</feature>
<feature type="transmembrane region" description="Helical" evidence="2">
    <location>
        <begin position="106"/>
        <end position="125"/>
    </location>
</feature>
<feature type="region of interest" description="Disordered" evidence="1">
    <location>
        <begin position="389"/>
        <end position="433"/>
    </location>
</feature>